<accession>A0ABV2T1M7</accession>
<keyword evidence="6" id="KW-0378">Hydrolase</keyword>
<dbReference type="InterPro" id="IPR006474">
    <property type="entry name" value="Helicase_Cas3_CRISPR-ass_core"/>
</dbReference>
<evidence type="ECO:0000259" key="12">
    <source>
        <dbReference type="PROSITE" id="PS51643"/>
    </source>
</evidence>
<dbReference type="InterPro" id="IPR027417">
    <property type="entry name" value="P-loop_NTPase"/>
</dbReference>
<evidence type="ECO:0000256" key="5">
    <source>
        <dbReference type="ARBA" id="ARBA00022741"/>
    </source>
</evidence>
<evidence type="ECO:0000256" key="2">
    <source>
        <dbReference type="ARBA" id="ARBA00009046"/>
    </source>
</evidence>
<dbReference type="PROSITE" id="PS51192">
    <property type="entry name" value="HELICASE_ATP_BIND_1"/>
    <property type="match status" value="1"/>
</dbReference>
<gene>
    <name evidence="13" type="primary">cas3</name>
    <name evidence="13" type="ORF">ABR189_06085</name>
</gene>
<evidence type="ECO:0000256" key="9">
    <source>
        <dbReference type="ARBA" id="ARBA00023118"/>
    </source>
</evidence>
<feature type="region of interest" description="Disordered" evidence="10">
    <location>
        <begin position="1"/>
        <end position="20"/>
    </location>
</feature>
<evidence type="ECO:0000256" key="3">
    <source>
        <dbReference type="ARBA" id="ARBA00022722"/>
    </source>
</evidence>
<evidence type="ECO:0000313" key="14">
    <source>
        <dbReference type="Proteomes" id="UP001549749"/>
    </source>
</evidence>
<dbReference type="Proteomes" id="UP001549749">
    <property type="component" value="Unassembled WGS sequence"/>
</dbReference>
<dbReference type="NCBIfam" id="TIGR01596">
    <property type="entry name" value="cas3_HD"/>
    <property type="match status" value="1"/>
</dbReference>
<keyword evidence="9" id="KW-0051">Antiviral defense</keyword>
<keyword evidence="7" id="KW-0347">Helicase</keyword>
<proteinExistence type="inferred from homology"/>
<dbReference type="EMBL" id="JBEXAC010000001">
    <property type="protein sequence ID" value="MET6996926.1"/>
    <property type="molecule type" value="Genomic_DNA"/>
</dbReference>
<dbReference type="SUPFAM" id="SSF52540">
    <property type="entry name" value="P-loop containing nucleoside triphosphate hydrolases"/>
    <property type="match status" value="1"/>
</dbReference>
<dbReference type="Pfam" id="PF22590">
    <property type="entry name" value="Cas3-like_C_2"/>
    <property type="match status" value="1"/>
</dbReference>
<dbReference type="InterPro" id="IPR014001">
    <property type="entry name" value="Helicase_ATP-bd"/>
</dbReference>
<dbReference type="InterPro" id="IPR006483">
    <property type="entry name" value="CRISPR-assoc_Cas3_HD"/>
</dbReference>
<evidence type="ECO:0000256" key="10">
    <source>
        <dbReference type="SAM" id="MobiDB-lite"/>
    </source>
</evidence>
<keyword evidence="5" id="KW-0547">Nucleotide-binding</keyword>
<evidence type="ECO:0000259" key="11">
    <source>
        <dbReference type="PROSITE" id="PS51192"/>
    </source>
</evidence>
<keyword evidence="14" id="KW-1185">Reference proteome</keyword>
<organism evidence="13 14">
    <name type="scientific">Chitinophaga defluvii</name>
    <dbReference type="NCBI Taxonomy" id="3163343"/>
    <lineage>
        <taxon>Bacteria</taxon>
        <taxon>Pseudomonadati</taxon>
        <taxon>Bacteroidota</taxon>
        <taxon>Chitinophagia</taxon>
        <taxon>Chitinophagales</taxon>
        <taxon>Chitinophagaceae</taxon>
        <taxon>Chitinophaga</taxon>
    </lineage>
</organism>
<comment type="caution">
    <text evidence="13">The sequence shown here is derived from an EMBL/GenBank/DDBJ whole genome shotgun (WGS) entry which is preliminary data.</text>
</comment>
<dbReference type="Gene3D" id="1.10.3210.30">
    <property type="match status" value="1"/>
</dbReference>
<evidence type="ECO:0000256" key="4">
    <source>
        <dbReference type="ARBA" id="ARBA00022723"/>
    </source>
</evidence>
<evidence type="ECO:0000256" key="8">
    <source>
        <dbReference type="ARBA" id="ARBA00022840"/>
    </source>
</evidence>
<reference evidence="13 14" key="1">
    <citation type="submission" date="2024-06" db="EMBL/GenBank/DDBJ databases">
        <title>Chitinophaga defluvii sp. nov., isolated from municipal sewage.</title>
        <authorList>
            <person name="Zhang L."/>
        </authorList>
    </citation>
    <scope>NUCLEOTIDE SEQUENCE [LARGE SCALE GENOMIC DNA]</scope>
    <source>
        <strain evidence="13 14">H8</strain>
    </source>
</reference>
<evidence type="ECO:0000256" key="1">
    <source>
        <dbReference type="ARBA" id="ARBA00006847"/>
    </source>
</evidence>
<keyword evidence="4" id="KW-0479">Metal-binding</keyword>
<evidence type="ECO:0000256" key="6">
    <source>
        <dbReference type="ARBA" id="ARBA00022801"/>
    </source>
</evidence>
<comment type="similarity">
    <text evidence="1">In the N-terminal section; belongs to the CRISPR-associated nuclease Cas3-HD family.</text>
</comment>
<dbReference type="InterPro" id="IPR054712">
    <property type="entry name" value="Cas3-like_dom"/>
</dbReference>
<evidence type="ECO:0000256" key="7">
    <source>
        <dbReference type="ARBA" id="ARBA00022806"/>
    </source>
</evidence>
<feature type="domain" description="HD Cas3-type" evidence="12">
    <location>
        <begin position="16"/>
        <end position="212"/>
    </location>
</feature>
<dbReference type="RefSeq" id="WP_354659567.1">
    <property type="nucleotide sequence ID" value="NZ_JBEXAC010000001.1"/>
</dbReference>
<dbReference type="InterPro" id="IPR038257">
    <property type="entry name" value="CRISPR-assoc_Cas3_HD_sf"/>
</dbReference>
<feature type="domain" description="Helicase ATP-binding" evidence="11">
    <location>
        <begin position="255"/>
        <end position="458"/>
    </location>
</feature>
<sequence>MSNPVFYSHSIKTPSGKTGSKQLQVHNAGVNGIGLKSLYKQLGFRLPLTVIEQLLSDILLLHDLGKYTQFFQDYLLKTGRSNGLLKQHARIGAYVIHEKYKNTHPELALFGYFTILSHHGNLSNIYDCAAKEHAKREDYKWQFAEQRKSLLKHLDQIQEELSFGQLNTLLAIPDFRKCRNEVIPAIRGKSADIQHYYLINYLFSLLIEADKLDASDTPLYTRVAIAQDLVDKRLANSTNALRNSVRKTVIEKLEIPDLLSRWIFTLTAPTGTGKTLIALDFALKLREKVHKATGHLPSVIYGLPFVNIIEQAFDEYKQTIPEDQASILAHYQYADIFGDQEEAGDKTEEEMIDEKAYHRKLMQLDTWQADIVITSFVQFFQTLIGNRNKILKKFNHLAGAIIILDEVQTLSLEKIPLIGASLYYLSKFLGTRILLMTATRPQIFELAYREIFKDQLKDLDEADRAFFNNGHPTYLELLHNNQDIYKSYRRTCIIPLLDSTLTDEQDFIDTCFSQYWQAGASCIFVVNKVSRSIALFEAVKTYLSANSYNNPVYYLSTNITPYQRFEVIKQIKEDLKAKRRPLLISTQVVEAGVDLNFDMGFRDIAPIDAIIQVAGRINREANPQQPEKPHLPLYIVDFGDCKAIYSAITYLNAQAALANKSIVHEAEYLTLVNEYFSTTSASGGFDYSREIFNAMKTLNYDKGPRSVADFRIIEEQKNVRAVFIESDEAGSAALAAYRHLLDASDIAAANKRKLAFDLHYKQIFNQRIISVPFYHTQDLLPVHDKSENILLVDRSIFSARYDQHTGFKRDKGKEKESNTIFF</sequence>
<name>A0ABV2T1M7_9BACT</name>
<dbReference type="InterPro" id="IPR011545">
    <property type="entry name" value="DEAD/DEAH_box_helicase_dom"/>
</dbReference>
<dbReference type="NCBIfam" id="TIGR01587">
    <property type="entry name" value="cas3_core"/>
    <property type="match status" value="1"/>
</dbReference>
<evidence type="ECO:0000313" key="13">
    <source>
        <dbReference type="EMBL" id="MET6996926.1"/>
    </source>
</evidence>
<dbReference type="Pfam" id="PF00270">
    <property type="entry name" value="DEAD"/>
    <property type="match status" value="1"/>
</dbReference>
<dbReference type="PROSITE" id="PS51643">
    <property type="entry name" value="HD_CAS3"/>
    <property type="match status" value="1"/>
</dbReference>
<dbReference type="CDD" id="cd17930">
    <property type="entry name" value="DEXHc_cas3"/>
    <property type="match status" value="1"/>
</dbReference>
<keyword evidence="3" id="KW-0540">Nuclease</keyword>
<dbReference type="Gene3D" id="3.40.50.300">
    <property type="entry name" value="P-loop containing nucleotide triphosphate hydrolases"/>
    <property type="match status" value="2"/>
</dbReference>
<comment type="similarity">
    <text evidence="2">In the central section; belongs to the CRISPR-associated helicase Cas3 family.</text>
</comment>
<dbReference type="CDD" id="cd09641">
    <property type="entry name" value="Cas3''_I"/>
    <property type="match status" value="1"/>
</dbReference>
<protein>
    <submittedName>
        <fullName evidence="13">CRISPR-associated helicase Cas3</fullName>
    </submittedName>
</protein>
<keyword evidence="8" id="KW-0067">ATP-binding</keyword>